<keyword evidence="2" id="KW-0479">Metal-binding</keyword>
<dbReference type="RefSeq" id="WP_115301944.1">
    <property type="nucleotide sequence ID" value="NZ_CAAAHO010000001.1"/>
</dbReference>
<evidence type="ECO:0000313" key="5">
    <source>
        <dbReference type="EMBL" id="STX28176.1"/>
    </source>
</evidence>
<comment type="cofactor">
    <cofactor evidence="2">
        <name>Zn(2+)</name>
        <dbReference type="ChEBI" id="CHEBI:29105"/>
    </cofactor>
    <text evidence="2">Binds 1 zinc ion per subunit.</text>
</comment>
<keyword evidence="2" id="KW-0862">Zinc</keyword>
<feature type="domain" description="Superoxide dismutase copper/zinc binding" evidence="4">
    <location>
        <begin position="38"/>
        <end position="161"/>
    </location>
</feature>
<comment type="cofactor">
    <cofactor evidence="2">
        <name>Cu cation</name>
        <dbReference type="ChEBI" id="CHEBI:23378"/>
    </cofactor>
    <text evidence="2">Binds 1 copper ion per subunit.</text>
</comment>
<dbReference type="OrthoDB" id="5431326at2"/>
<dbReference type="GO" id="GO:0004784">
    <property type="term" value="F:superoxide dismutase activity"/>
    <property type="evidence" value="ECO:0007669"/>
    <property type="project" value="UniProtKB-EC"/>
</dbReference>
<dbReference type="PRINTS" id="PR00068">
    <property type="entry name" value="CUZNDISMTASE"/>
</dbReference>
<dbReference type="Proteomes" id="UP000254968">
    <property type="component" value="Unassembled WGS sequence"/>
</dbReference>
<dbReference type="InterPro" id="IPR024134">
    <property type="entry name" value="SOD_Cu/Zn_/chaperone"/>
</dbReference>
<evidence type="ECO:0000313" key="6">
    <source>
        <dbReference type="Proteomes" id="UP000254968"/>
    </source>
</evidence>
<dbReference type="PROSITE" id="PS00332">
    <property type="entry name" value="SOD_CU_ZN_2"/>
    <property type="match status" value="1"/>
</dbReference>
<feature type="chain" id="PRO_5017003527" description="Superoxide dismutase [Cu-Zn]" evidence="3">
    <location>
        <begin position="21"/>
        <end position="173"/>
    </location>
</feature>
<evidence type="ECO:0000256" key="3">
    <source>
        <dbReference type="SAM" id="SignalP"/>
    </source>
</evidence>
<dbReference type="EC" id="1.15.1.1" evidence="2"/>
<proteinExistence type="inferred from homology"/>
<reference evidence="5 6" key="1">
    <citation type="submission" date="2018-06" db="EMBL/GenBank/DDBJ databases">
        <authorList>
            <consortium name="Pathogen Informatics"/>
            <person name="Doyle S."/>
        </authorList>
    </citation>
    <scope>NUCLEOTIDE SEQUENCE [LARGE SCALE GENOMIC DNA]</scope>
    <source>
        <strain evidence="5 6">NCTC13315</strain>
    </source>
</reference>
<evidence type="ECO:0000256" key="1">
    <source>
        <dbReference type="ARBA" id="ARBA00010457"/>
    </source>
</evidence>
<protein>
    <recommendedName>
        <fullName evidence="2">Superoxide dismutase [Cu-Zn]</fullName>
        <ecNumber evidence="2">1.15.1.1</ecNumber>
    </recommendedName>
</protein>
<comment type="function">
    <text evidence="2">Destroys radicals which are normally produced within the cells and which are toxic to biological systems.</text>
</comment>
<dbReference type="InterPro" id="IPR001424">
    <property type="entry name" value="SOD_Cu_Zn_dom"/>
</dbReference>
<keyword evidence="2 5" id="KW-0560">Oxidoreductase</keyword>
<comment type="catalytic activity">
    <reaction evidence="2">
        <text>2 superoxide + 2 H(+) = H2O2 + O2</text>
        <dbReference type="Rhea" id="RHEA:20696"/>
        <dbReference type="ChEBI" id="CHEBI:15378"/>
        <dbReference type="ChEBI" id="CHEBI:15379"/>
        <dbReference type="ChEBI" id="CHEBI:16240"/>
        <dbReference type="ChEBI" id="CHEBI:18421"/>
        <dbReference type="EC" id="1.15.1.1"/>
    </reaction>
</comment>
<organism evidence="5 6">
    <name type="scientific">Legionella beliardensis</name>
    <dbReference type="NCBI Taxonomy" id="91822"/>
    <lineage>
        <taxon>Bacteria</taxon>
        <taxon>Pseudomonadati</taxon>
        <taxon>Pseudomonadota</taxon>
        <taxon>Gammaproteobacteria</taxon>
        <taxon>Legionellales</taxon>
        <taxon>Legionellaceae</taxon>
        <taxon>Legionella</taxon>
    </lineage>
</organism>
<keyword evidence="3" id="KW-0732">Signal</keyword>
<keyword evidence="6" id="KW-1185">Reference proteome</keyword>
<dbReference type="InterPro" id="IPR018152">
    <property type="entry name" value="SOD_Cu/Zn_BS"/>
</dbReference>
<name>A0A378I0Q7_9GAMM</name>
<keyword evidence="2" id="KW-0186">Copper</keyword>
<dbReference type="PANTHER" id="PTHR10003">
    <property type="entry name" value="SUPEROXIDE DISMUTASE CU-ZN -RELATED"/>
    <property type="match status" value="1"/>
</dbReference>
<accession>A0A378I0Q7</accession>
<dbReference type="AlphaFoldDB" id="A0A378I0Q7"/>
<gene>
    <name evidence="5" type="primary">sodC</name>
    <name evidence="5" type="ORF">NCTC13315_00700</name>
</gene>
<dbReference type="GO" id="GO:0005507">
    <property type="term" value="F:copper ion binding"/>
    <property type="evidence" value="ECO:0007669"/>
    <property type="project" value="InterPro"/>
</dbReference>
<dbReference type="Gene3D" id="2.60.40.200">
    <property type="entry name" value="Superoxide dismutase, copper/zinc binding domain"/>
    <property type="match status" value="1"/>
</dbReference>
<dbReference type="SUPFAM" id="SSF49329">
    <property type="entry name" value="Cu,Zn superoxide dismutase-like"/>
    <property type="match status" value="1"/>
</dbReference>
<evidence type="ECO:0000256" key="2">
    <source>
        <dbReference type="RuleBase" id="RU000393"/>
    </source>
</evidence>
<dbReference type="Pfam" id="PF00080">
    <property type="entry name" value="Sod_Cu"/>
    <property type="match status" value="1"/>
</dbReference>
<evidence type="ECO:0000259" key="4">
    <source>
        <dbReference type="Pfam" id="PF00080"/>
    </source>
</evidence>
<dbReference type="EMBL" id="UGNV01000001">
    <property type="protein sequence ID" value="STX28176.1"/>
    <property type="molecule type" value="Genomic_DNA"/>
</dbReference>
<sequence>MKKTTSLLLSSLFYTTVNFAGEVSTTIYGTDNNKTPLGNIVFTDTKYGLLIKPNLNHLPVGAHGFHLHQYANCGDAGMDAGGHYDPQNTKKHLGPYAQGHLGDLPALFVIEGGNANTPLLAPRLKTSELAGLAVMIHAGGDNYTDNPPLGGGGARIGCGVINNKQSDSKKSTS</sequence>
<feature type="signal peptide" evidence="3">
    <location>
        <begin position="1"/>
        <end position="20"/>
    </location>
</feature>
<comment type="similarity">
    <text evidence="1 2">Belongs to the Cu-Zn superoxide dismutase family.</text>
</comment>
<dbReference type="InterPro" id="IPR036423">
    <property type="entry name" value="SOD-like_Cu/Zn_dom_sf"/>
</dbReference>